<evidence type="ECO:0000256" key="1">
    <source>
        <dbReference type="SAM" id="MobiDB-lite"/>
    </source>
</evidence>
<dbReference type="AlphaFoldDB" id="A0AAD7DCB0"/>
<name>A0AAD7DCB0_MYCRO</name>
<keyword evidence="3" id="KW-1185">Reference proteome</keyword>
<organism evidence="2 3">
    <name type="scientific">Mycena rosella</name>
    <name type="common">Pink bonnet</name>
    <name type="synonym">Agaricus rosellus</name>
    <dbReference type="NCBI Taxonomy" id="1033263"/>
    <lineage>
        <taxon>Eukaryota</taxon>
        <taxon>Fungi</taxon>
        <taxon>Dikarya</taxon>
        <taxon>Basidiomycota</taxon>
        <taxon>Agaricomycotina</taxon>
        <taxon>Agaricomycetes</taxon>
        <taxon>Agaricomycetidae</taxon>
        <taxon>Agaricales</taxon>
        <taxon>Marasmiineae</taxon>
        <taxon>Mycenaceae</taxon>
        <taxon>Mycena</taxon>
    </lineage>
</organism>
<gene>
    <name evidence="2" type="ORF">B0H17DRAFT_1203290</name>
</gene>
<feature type="compositionally biased region" description="Basic residues" evidence="1">
    <location>
        <begin position="118"/>
        <end position="127"/>
    </location>
</feature>
<comment type="caution">
    <text evidence="2">The sequence shown here is derived from an EMBL/GenBank/DDBJ whole genome shotgun (WGS) entry which is preliminary data.</text>
</comment>
<dbReference type="EMBL" id="JARKIE010000083">
    <property type="protein sequence ID" value="KAJ7687932.1"/>
    <property type="molecule type" value="Genomic_DNA"/>
</dbReference>
<evidence type="ECO:0000313" key="3">
    <source>
        <dbReference type="Proteomes" id="UP001221757"/>
    </source>
</evidence>
<evidence type="ECO:0000313" key="2">
    <source>
        <dbReference type="EMBL" id="KAJ7687932.1"/>
    </source>
</evidence>
<proteinExistence type="predicted"/>
<sequence length="218" mass="23128">MDARLVYAVRVERTSLTAAHSHAHRARCSLLGAAFGCCVTSERGIGYGWGVRRRSVFLFLRAHPATPRRSDAHDEIGYRGSMVEKMSEGEVWRSSGYADSLELATAPDNDHEATGGRKPARTLRGRVKSPSSPAASGAHSAHVVRLAGCACGISAARRAAHAGCERAVIVCATGTERPSGAEGARRTNGGAGGCCGYRHLDSTYVPPFALSLSRPRIR</sequence>
<protein>
    <submittedName>
        <fullName evidence="2">Uncharacterized protein</fullName>
    </submittedName>
</protein>
<feature type="region of interest" description="Disordered" evidence="1">
    <location>
        <begin position="104"/>
        <end position="137"/>
    </location>
</feature>
<reference evidence="2" key="1">
    <citation type="submission" date="2023-03" db="EMBL/GenBank/DDBJ databases">
        <title>Massive genome expansion in bonnet fungi (Mycena s.s.) driven by repeated elements and novel gene families across ecological guilds.</title>
        <authorList>
            <consortium name="Lawrence Berkeley National Laboratory"/>
            <person name="Harder C.B."/>
            <person name="Miyauchi S."/>
            <person name="Viragh M."/>
            <person name="Kuo A."/>
            <person name="Thoen E."/>
            <person name="Andreopoulos B."/>
            <person name="Lu D."/>
            <person name="Skrede I."/>
            <person name="Drula E."/>
            <person name="Henrissat B."/>
            <person name="Morin E."/>
            <person name="Kohler A."/>
            <person name="Barry K."/>
            <person name="LaButti K."/>
            <person name="Morin E."/>
            <person name="Salamov A."/>
            <person name="Lipzen A."/>
            <person name="Mereny Z."/>
            <person name="Hegedus B."/>
            <person name="Baldrian P."/>
            <person name="Stursova M."/>
            <person name="Weitz H."/>
            <person name="Taylor A."/>
            <person name="Grigoriev I.V."/>
            <person name="Nagy L.G."/>
            <person name="Martin F."/>
            <person name="Kauserud H."/>
        </authorList>
    </citation>
    <scope>NUCLEOTIDE SEQUENCE</scope>
    <source>
        <strain evidence="2">CBHHK067</strain>
    </source>
</reference>
<dbReference type="Proteomes" id="UP001221757">
    <property type="component" value="Unassembled WGS sequence"/>
</dbReference>
<accession>A0AAD7DCB0</accession>